<keyword evidence="3" id="KW-1185">Reference proteome</keyword>
<keyword evidence="2" id="KW-0378">Hydrolase</keyword>
<sequence length="239" mass="25673">MAGATYGAGPPLIGITAGLEAARWADWVREAVLLPVAYQRAVERARAVPVLVPPSVRATIPVLIERLDGLIFSGGGDLEPSRYGEEPHEQTGPPQPHRDRFELALLRAAIDADLPFLAIGRGMQALNVVREGSLIQHVPDVVGGHAHEPSPGRFGRHSVQISATSMLGKTLGDHAEVMSGHHQAVRRLGKGLSTVAWADDQIIEAIELQGHRFGIGVQWHPEEADDPRLIEALVAETQG</sequence>
<dbReference type="PANTHER" id="PTHR43235">
    <property type="entry name" value="GLUTAMINE AMIDOTRANSFERASE PB2B2.05-RELATED"/>
    <property type="match status" value="1"/>
</dbReference>
<gene>
    <name evidence="2" type="ORF">Airi02_101290</name>
</gene>
<proteinExistence type="predicted"/>
<dbReference type="CDD" id="cd01745">
    <property type="entry name" value="GATase1_2"/>
    <property type="match status" value="1"/>
</dbReference>
<dbReference type="EMBL" id="BSTK01000026">
    <property type="protein sequence ID" value="GLY92201.1"/>
    <property type="molecule type" value="Genomic_DNA"/>
</dbReference>
<dbReference type="PANTHER" id="PTHR43235:SF1">
    <property type="entry name" value="GLUTAMINE AMIDOTRANSFERASE PB2B2.05-RELATED"/>
    <property type="match status" value="1"/>
</dbReference>
<protein>
    <submittedName>
        <fullName evidence="2">Gamma-glutamyl-gamma-aminobutyrate hydrolase</fullName>
    </submittedName>
</protein>
<dbReference type="InterPro" id="IPR029062">
    <property type="entry name" value="Class_I_gatase-like"/>
</dbReference>
<dbReference type="Proteomes" id="UP001165074">
    <property type="component" value="Unassembled WGS sequence"/>
</dbReference>
<comment type="caution">
    <text evidence="2">The sequence shown here is derived from an EMBL/GenBank/DDBJ whole genome shotgun (WGS) entry which is preliminary data.</text>
</comment>
<reference evidence="2" key="1">
    <citation type="submission" date="2023-03" db="EMBL/GenBank/DDBJ databases">
        <title>Actinoallomurus iriomotensis NBRC 103684.</title>
        <authorList>
            <person name="Ichikawa N."/>
            <person name="Sato H."/>
            <person name="Tonouchi N."/>
        </authorList>
    </citation>
    <scope>NUCLEOTIDE SEQUENCE</scope>
    <source>
        <strain evidence="2">NBRC 103684</strain>
    </source>
</reference>
<feature type="region of interest" description="Disordered" evidence="1">
    <location>
        <begin position="78"/>
        <end position="97"/>
    </location>
</feature>
<dbReference type="GO" id="GO:0005829">
    <property type="term" value="C:cytosol"/>
    <property type="evidence" value="ECO:0007669"/>
    <property type="project" value="TreeGrafter"/>
</dbReference>
<dbReference type="Gene3D" id="3.40.50.880">
    <property type="match status" value="1"/>
</dbReference>
<dbReference type="Pfam" id="PF07722">
    <property type="entry name" value="Peptidase_C26"/>
    <property type="match status" value="1"/>
</dbReference>
<evidence type="ECO:0000313" key="3">
    <source>
        <dbReference type="Proteomes" id="UP001165074"/>
    </source>
</evidence>
<accession>A0A9W6SC70</accession>
<dbReference type="AlphaFoldDB" id="A0A9W6SC70"/>
<dbReference type="SUPFAM" id="SSF52317">
    <property type="entry name" value="Class I glutamine amidotransferase-like"/>
    <property type="match status" value="1"/>
</dbReference>
<evidence type="ECO:0000256" key="1">
    <source>
        <dbReference type="SAM" id="MobiDB-lite"/>
    </source>
</evidence>
<dbReference type="RefSeq" id="WP_285584232.1">
    <property type="nucleotide sequence ID" value="NZ_BSTK01000026.1"/>
</dbReference>
<feature type="compositionally biased region" description="Basic and acidic residues" evidence="1">
    <location>
        <begin position="79"/>
        <end position="89"/>
    </location>
</feature>
<dbReference type="InterPro" id="IPR011697">
    <property type="entry name" value="Peptidase_C26"/>
</dbReference>
<dbReference type="GO" id="GO:0033969">
    <property type="term" value="F:gamma-glutamyl-gamma-aminobutyrate hydrolase activity"/>
    <property type="evidence" value="ECO:0007669"/>
    <property type="project" value="TreeGrafter"/>
</dbReference>
<name>A0A9W6SC70_9ACTN</name>
<dbReference type="InterPro" id="IPR044668">
    <property type="entry name" value="PuuD-like"/>
</dbReference>
<evidence type="ECO:0000313" key="2">
    <source>
        <dbReference type="EMBL" id="GLY92201.1"/>
    </source>
</evidence>
<dbReference type="PROSITE" id="PS51273">
    <property type="entry name" value="GATASE_TYPE_1"/>
    <property type="match status" value="1"/>
</dbReference>
<dbReference type="GO" id="GO:0006598">
    <property type="term" value="P:polyamine catabolic process"/>
    <property type="evidence" value="ECO:0007669"/>
    <property type="project" value="TreeGrafter"/>
</dbReference>
<organism evidence="2 3">
    <name type="scientific">Actinoallomurus iriomotensis</name>
    <dbReference type="NCBI Taxonomy" id="478107"/>
    <lineage>
        <taxon>Bacteria</taxon>
        <taxon>Bacillati</taxon>
        <taxon>Actinomycetota</taxon>
        <taxon>Actinomycetes</taxon>
        <taxon>Streptosporangiales</taxon>
        <taxon>Thermomonosporaceae</taxon>
        <taxon>Actinoallomurus</taxon>
    </lineage>
</organism>